<dbReference type="Proteomes" id="UP000785679">
    <property type="component" value="Unassembled WGS sequence"/>
</dbReference>
<keyword evidence="3" id="KW-1185">Reference proteome</keyword>
<evidence type="ECO:0000256" key="1">
    <source>
        <dbReference type="SAM" id="Phobius"/>
    </source>
</evidence>
<keyword evidence="1" id="KW-0472">Membrane</keyword>
<evidence type="ECO:0000313" key="2">
    <source>
        <dbReference type="EMBL" id="TNV86603.1"/>
    </source>
</evidence>
<keyword evidence="1" id="KW-1133">Transmembrane helix</keyword>
<gene>
    <name evidence="2" type="ORF">FGO68_gene12423</name>
</gene>
<reference evidence="2" key="1">
    <citation type="submission" date="2019-06" db="EMBL/GenBank/DDBJ databases">
        <authorList>
            <person name="Zheng W."/>
        </authorList>
    </citation>
    <scope>NUCLEOTIDE SEQUENCE</scope>
    <source>
        <strain evidence="2">QDHG01</strain>
    </source>
</reference>
<evidence type="ECO:0000313" key="3">
    <source>
        <dbReference type="Proteomes" id="UP000785679"/>
    </source>
</evidence>
<organism evidence="2 3">
    <name type="scientific">Halteria grandinella</name>
    <dbReference type="NCBI Taxonomy" id="5974"/>
    <lineage>
        <taxon>Eukaryota</taxon>
        <taxon>Sar</taxon>
        <taxon>Alveolata</taxon>
        <taxon>Ciliophora</taxon>
        <taxon>Intramacronucleata</taxon>
        <taxon>Spirotrichea</taxon>
        <taxon>Stichotrichia</taxon>
        <taxon>Sporadotrichida</taxon>
        <taxon>Halteriidae</taxon>
        <taxon>Halteria</taxon>
    </lineage>
</organism>
<keyword evidence="1" id="KW-0812">Transmembrane</keyword>
<comment type="caution">
    <text evidence="2">The sequence shown here is derived from an EMBL/GenBank/DDBJ whole genome shotgun (WGS) entry which is preliminary data.</text>
</comment>
<feature type="transmembrane region" description="Helical" evidence="1">
    <location>
        <begin position="20"/>
        <end position="38"/>
    </location>
</feature>
<proteinExistence type="predicted"/>
<protein>
    <submittedName>
        <fullName evidence="2">Uncharacterized protein</fullName>
    </submittedName>
</protein>
<dbReference type="EMBL" id="RRYP01000959">
    <property type="protein sequence ID" value="TNV86603.1"/>
    <property type="molecule type" value="Genomic_DNA"/>
</dbReference>
<accession>A0A8J8P3H9</accession>
<name>A0A8J8P3H9_HALGN</name>
<dbReference type="AlphaFoldDB" id="A0A8J8P3H9"/>
<sequence>MKSARYCWMIERKKWFQRNFLLNLLEILSGQTMFNIAMKSKRIRFSETQIAVDPMFFSEFFEDIPAVSKYVETAVSSSSLNANMYPNIKSDGSMSS</sequence>